<dbReference type="EMBL" id="MHRX01000052">
    <property type="protein sequence ID" value="OHA32158.1"/>
    <property type="molecule type" value="Genomic_DNA"/>
</dbReference>
<dbReference type="SUPFAM" id="SSF54593">
    <property type="entry name" value="Glyoxalase/Bleomycin resistance protein/Dihydroxybiphenyl dioxygenase"/>
    <property type="match status" value="1"/>
</dbReference>
<gene>
    <name evidence="1" type="ORF">A2928_00500</name>
</gene>
<dbReference type="STRING" id="1802319.A2928_00500"/>
<protein>
    <recommendedName>
        <fullName evidence="3">VOC domain-containing protein</fullName>
    </recommendedName>
</protein>
<dbReference type="Gene3D" id="3.10.180.10">
    <property type="entry name" value="2,3-Dihydroxybiphenyl 1,2-Dioxygenase, domain 1"/>
    <property type="match status" value="1"/>
</dbReference>
<proteinExistence type="predicted"/>
<dbReference type="InterPro" id="IPR029068">
    <property type="entry name" value="Glyas_Bleomycin-R_OHBP_Dase"/>
</dbReference>
<reference evidence="1 2" key="1">
    <citation type="journal article" date="2016" name="Nat. Commun.">
        <title>Thousands of microbial genomes shed light on interconnected biogeochemical processes in an aquifer system.</title>
        <authorList>
            <person name="Anantharaman K."/>
            <person name="Brown C.T."/>
            <person name="Hug L.A."/>
            <person name="Sharon I."/>
            <person name="Castelle C.J."/>
            <person name="Probst A.J."/>
            <person name="Thomas B.C."/>
            <person name="Singh A."/>
            <person name="Wilkins M.J."/>
            <person name="Karaoz U."/>
            <person name="Brodie E.L."/>
            <person name="Williams K.H."/>
            <person name="Hubbard S.S."/>
            <person name="Banfield J.F."/>
        </authorList>
    </citation>
    <scope>NUCLEOTIDE SEQUENCE [LARGE SCALE GENOMIC DNA]</scope>
</reference>
<dbReference type="Proteomes" id="UP000176221">
    <property type="component" value="Unassembled WGS sequence"/>
</dbReference>
<name>A0A1G2N7R8_9BACT</name>
<comment type="caution">
    <text evidence="1">The sequence shown here is derived from an EMBL/GenBank/DDBJ whole genome shotgun (WGS) entry which is preliminary data.</text>
</comment>
<evidence type="ECO:0008006" key="3">
    <source>
        <dbReference type="Google" id="ProtNLM"/>
    </source>
</evidence>
<dbReference type="AlphaFoldDB" id="A0A1G2N7R8"/>
<evidence type="ECO:0000313" key="2">
    <source>
        <dbReference type="Proteomes" id="UP000176221"/>
    </source>
</evidence>
<evidence type="ECO:0000313" key="1">
    <source>
        <dbReference type="EMBL" id="OHA32158.1"/>
    </source>
</evidence>
<organism evidence="1 2">
    <name type="scientific">Candidatus Taylorbacteria bacterium RIFCSPLOWO2_01_FULL_45_15b</name>
    <dbReference type="NCBI Taxonomy" id="1802319"/>
    <lineage>
        <taxon>Bacteria</taxon>
        <taxon>Candidatus Tayloriibacteriota</taxon>
    </lineage>
</organism>
<accession>A0A1G2N7R8</accession>
<sequence length="115" mass="12792">MPTQLAGFILRAKDRNVTAKFYEDLGLTNHAHQHGGPVHHEIGPVARDFVGEIYAASQNFSQDALMLYVDSIPDALLVAKKYGIAPTTKIRETAVIDFIYITDPDARPLMLIQKK</sequence>